<organism evidence="1 2">
    <name type="scientific">Fictibacillus enclensis</name>
    <dbReference type="NCBI Taxonomy" id="1017270"/>
    <lineage>
        <taxon>Bacteria</taxon>
        <taxon>Bacillati</taxon>
        <taxon>Bacillota</taxon>
        <taxon>Bacilli</taxon>
        <taxon>Bacillales</taxon>
        <taxon>Fictibacillaceae</taxon>
        <taxon>Fictibacillus</taxon>
    </lineage>
</organism>
<evidence type="ECO:0000313" key="2">
    <source>
        <dbReference type="Proteomes" id="UP000054099"/>
    </source>
</evidence>
<name>A0A0V8JB13_9BACL</name>
<keyword evidence="2" id="KW-1185">Reference proteome</keyword>
<reference evidence="1 2" key="1">
    <citation type="journal article" date="2014" name="Antonie Van Leeuwenhoek">
        <title>Fictibacillus enclensis sp. nov., isolated from marine sediment.</title>
        <authorList>
            <person name="Dastager S.G."/>
            <person name="Mawlankar R."/>
            <person name="Srinivasan K."/>
            <person name="Tang S.K."/>
            <person name="Lee J.C."/>
            <person name="Ramana V.V."/>
            <person name="Shouche Y.S."/>
        </authorList>
    </citation>
    <scope>NUCLEOTIDE SEQUENCE [LARGE SCALE GENOMIC DNA]</scope>
    <source>
        <strain evidence="1 2">NIO-1003</strain>
    </source>
</reference>
<dbReference type="OrthoDB" id="2971291at2"/>
<comment type="caution">
    <text evidence="1">The sequence shown here is derived from an EMBL/GenBank/DDBJ whole genome shotgun (WGS) entry which is preliminary data.</text>
</comment>
<gene>
    <name evidence="1" type="ORF">AS030_01440</name>
</gene>
<sequence length="110" mass="12407">MNLDKDLKPTMNAVPPAALQKAGSHQPYHYLLLCRQYMGQYSELEMMDGEVYSGLLSSYDSENLYMAIPLNGKEAEASRVVFPFFAGELHPGVGLFGFPFHGIRRFRPYA</sequence>
<dbReference type="RefSeq" id="WP_061967576.1">
    <property type="nucleotide sequence ID" value="NZ_FMAV01000001.1"/>
</dbReference>
<dbReference type="AlphaFoldDB" id="A0A0V8JB13"/>
<dbReference type="EMBL" id="LNQN01000001">
    <property type="protein sequence ID" value="KSU84254.1"/>
    <property type="molecule type" value="Genomic_DNA"/>
</dbReference>
<protein>
    <submittedName>
        <fullName evidence="1">Uncharacterized protein</fullName>
    </submittedName>
</protein>
<proteinExistence type="predicted"/>
<accession>A0A0V8JB13</accession>
<dbReference type="Proteomes" id="UP000054099">
    <property type="component" value="Unassembled WGS sequence"/>
</dbReference>
<evidence type="ECO:0000313" key="1">
    <source>
        <dbReference type="EMBL" id="KSU84254.1"/>
    </source>
</evidence>